<accession>I3SQ96</accession>
<dbReference type="AlphaFoldDB" id="I3SQ96"/>
<organism evidence="1">
    <name type="scientific">Medicago truncatula</name>
    <name type="common">Barrel medic</name>
    <name type="synonym">Medicago tribuloides</name>
    <dbReference type="NCBI Taxonomy" id="3880"/>
    <lineage>
        <taxon>Eukaryota</taxon>
        <taxon>Viridiplantae</taxon>
        <taxon>Streptophyta</taxon>
        <taxon>Embryophyta</taxon>
        <taxon>Tracheophyta</taxon>
        <taxon>Spermatophyta</taxon>
        <taxon>Magnoliopsida</taxon>
        <taxon>eudicotyledons</taxon>
        <taxon>Gunneridae</taxon>
        <taxon>Pentapetalae</taxon>
        <taxon>rosids</taxon>
        <taxon>fabids</taxon>
        <taxon>Fabales</taxon>
        <taxon>Fabaceae</taxon>
        <taxon>Papilionoideae</taxon>
        <taxon>50 kb inversion clade</taxon>
        <taxon>NPAAA clade</taxon>
        <taxon>Hologalegina</taxon>
        <taxon>IRL clade</taxon>
        <taxon>Trifolieae</taxon>
        <taxon>Medicago</taxon>
    </lineage>
</organism>
<proteinExistence type="evidence at transcript level"/>
<protein>
    <submittedName>
        <fullName evidence="1">Uncharacterized protein</fullName>
    </submittedName>
</protein>
<dbReference type="EMBL" id="BT142644">
    <property type="protein sequence ID" value="AFK42438.1"/>
    <property type="molecule type" value="mRNA"/>
</dbReference>
<evidence type="ECO:0000313" key="1">
    <source>
        <dbReference type="EMBL" id="AFK42438.1"/>
    </source>
</evidence>
<reference evidence="1" key="1">
    <citation type="submission" date="2012-05" db="EMBL/GenBank/DDBJ databases">
        <authorList>
            <person name="Krishnakumar V."/>
            <person name="Cheung F."/>
            <person name="Xiao Y."/>
            <person name="Chan A."/>
            <person name="Moskal W.A."/>
            <person name="Town C.D."/>
        </authorList>
    </citation>
    <scope>NUCLEOTIDE SEQUENCE</scope>
</reference>
<name>I3SQ96_MEDTR</name>
<sequence length="37" mass="4614">MFLKKKKLQLMVKRSKMEWANILLFRCYHIPFQDTIN</sequence>